<organism evidence="12 13">
    <name type="scientific">candidate division WOR_3 bacterium SM23_42</name>
    <dbReference type="NCBI Taxonomy" id="1703779"/>
    <lineage>
        <taxon>Bacteria</taxon>
        <taxon>Bacteria division WOR-3</taxon>
    </lineage>
</organism>
<feature type="transmembrane region" description="Helical" evidence="10">
    <location>
        <begin position="276"/>
        <end position="296"/>
    </location>
</feature>
<dbReference type="PANTHER" id="PTHR31412">
    <property type="entry name" value="ZINC METALLOPROTEASE EGY1"/>
    <property type="match status" value="1"/>
</dbReference>
<dbReference type="PANTHER" id="PTHR31412:SF0">
    <property type="entry name" value="ZINC METALLOPROTEASE EGY1, CHLOROPLASTIC-RELATED"/>
    <property type="match status" value="1"/>
</dbReference>
<evidence type="ECO:0000259" key="11">
    <source>
        <dbReference type="Pfam" id="PF02163"/>
    </source>
</evidence>
<sequence>MFIQEGDQHIVQFGIFKKHDAKPKYWLNVLLFVATILSTIFAGSLNSGGNPFRDLSELMLGIPFSFSIMAILTCHELGHYFVSRKEGMITTLPYFIPMPLHFLGTFGAVIKMKSLVPSRKSLLKVGLSGPLAGFVVAVPICIVGIYLSEIGPAPETTGFLKLGDSLLFMVLTRIIHPSIPQGYDLFIHPVAFAGWIGLFVTSMNLIPIGQLDGGHVLFSLFLKRRRYLYAPIFGVLIALGFLWPGWFFWILIAFFIARRDPIIQDTITPLTVREKAYAIVPLIILILTFVPQPFVLW</sequence>
<name>A0A0S8FUE3_UNCW3</name>
<dbReference type="GO" id="GO:0008233">
    <property type="term" value="F:peptidase activity"/>
    <property type="evidence" value="ECO:0007669"/>
    <property type="project" value="UniProtKB-KW"/>
</dbReference>
<proteinExistence type="inferred from homology"/>
<keyword evidence="4" id="KW-0645">Protease</keyword>
<keyword evidence="9 10" id="KW-0472">Membrane</keyword>
<feature type="transmembrane region" description="Helical" evidence="10">
    <location>
        <begin position="25"/>
        <end position="46"/>
    </location>
</feature>
<feature type="transmembrane region" description="Helical" evidence="10">
    <location>
        <begin position="227"/>
        <end position="256"/>
    </location>
</feature>
<protein>
    <recommendedName>
        <fullName evidence="11">Peptidase M50 domain-containing protein</fullName>
    </recommendedName>
</protein>
<keyword evidence="7" id="KW-0809">Transit peptide</keyword>
<evidence type="ECO:0000256" key="6">
    <source>
        <dbReference type="ARBA" id="ARBA00022801"/>
    </source>
</evidence>
<dbReference type="Proteomes" id="UP000051373">
    <property type="component" value="Unassembled WGS sequence"/>
</dbReference>
<dbReference type="InterPro" id="IPR008915">
    <property type="entry name" value="Peptidase_M50"/>
</dbReference>
<comment type="similarity">
    <text evidence="3">Belongs to the peptidase M50B family.</text>
</comment>
<gene>
    <name evidence="12" type="ORF">AMJ83_03785</name>
</gene>
<evidence type="ECO:0000256" key="9">
    <source>
        <dbReference type="ARBA" id="ARBA00023136"/>
    </source>
</evidence>
<evidence type="ECO:0000256" key="5">
    <source>
        <dbReference type="ARBA" id="ARBA00022692"/>
    </source>
</evidence>
<evidence type="ECO:0000256" key="3">
    <source>
        <dbReference type="ARBA" id="ARBA00007931"/>
    </source>
</evidence>
<keyword evidence="6" id="KW-0378">Hydrolase</keyword>
<dbReference type="GO" id="GO:0006508">
    <property type="term" value="P:proteolysis"/>
    <property type="evidence" value="ECO:0007669"/>
    <property type="project" value="UniProtKB-KW"/>
</dbReference>
<keyword evidence="5 10" id="KW-0812">Transmembrane</keyword>
<feature type="transmembrane region" description="Helical" evidence="10">
    <location>
        <begin position="94"/>
        <end position="110"/>
    </location>
</feature>
<evidence type="ECO:0000256" key="10">
    <source>
        <dbReference type="SAM" id="Phobius"/>
    </source>
</evidence>
<evidence type="ECO:0000256" key="2">
    <source>
        <dbReference type="ARBA" id="ARBA00004141"/>
    </source>
</evidence>
<dbReference type="CDD" id="cd06160">
    <property type="entry name" value="S2P-M50_like_2"/>
    <property type="match status" value="1"/>
</dbReference>
<dbReference type="InterPro" id="IPR044838">
    <property type="entry name" value="EGY1-like"/>
</dbReference>
<feature type="domain" description="Peptidase M50" evidence="11">
    <location>
        <begin position="64"/>
        <end position="226"/>
    </location>
</feature>
<dbReference type="Pfam" id="PF02163">
    <property type="entry name" value="Peptidase_M50"/>
    <property type="match status" value="1"/>
</dbReference>
<dbReference type="AlphaFoldDB" id="A0A0S8FUE3"/>
<feature type="transmembrane region" description="Helical" evidence="10">
    <location>
        <begin position="58"/>
        <end position="82"/>
    </location>
</feature>
<dbReference type="GO" id="GO:0016020">
    <property type="term" value="C:membrane"/>
    <property type="evidence" value="ECO:0007669"/>
    <property type="project" value="UniProtKB-SubCell"/>
</dbReference>
<evidence type="ECO:0000313" key="13">
    <source>
        <dbReference type="Proteomes" id="UP000051373"/>
    </source>
</evidence>
<reference evidence="12 13" key="1">
    <citation type="journal article" date="2015" name="Microbiome">
        <title>Genomic resolution of linkages in carbon, nitrogen, and sulfur cycling among widespread estuary sediment bacteria.</title>
        <authorList>
            <person name="Baker B.J."/>
            <person name="Lazar C.S."/>
            <person name="Teske A.P."/>
            <person name="Dick G.J."/>
        </authorList>
    </citation>
    <scope>NUCLEOTIDE SEQUENCE [LARGE SCALE GENOMIC DNA]</scope>
    <source>
        <strain evidence="12">SM23_42</strain>
    </source>
</reference>
<comment type="subcellular location">
    <subcellularLocation>
        <location evidence="2">Membrane</location>
        <topology evidence="2">Multi-pass membrane protein</topology>
    </subcellularLocation>
</comment>
<comment type="caution">
    <text evidence="12">The sequence shown here is derived from an EMBL/GenBank/DDBJ whole genome shotgun (WGS) entry which is preliminary data.</text>
</comment>
<comment type="cofactor">
    <cofactor evidence="1">
        <name>Zn(2+)</name>
        <dbReference type="ChEBI" id="CHEBI:29105"/>
    </cofactor>
</comment>
<keyword evidence="8 10" id="KW-1133">Transmembrane helix</keyword>
<feature type="transmembrane region" description="Helical" evidence="10">
    <location>
        <begin position="185"/>
        <end position="206"/>
    </location>
</feature>
<evidence type="ECO:0000256" key="4">
    <source>
        <dbReference type="ARBA" id="ARBA00022670"/>
    </source>
</evidence>
<dbReference type="STRING" id="1703779.AMJ83_03785"/>
<evidence type="ECO:0000256" key="7">
    <source>
        <dbReference type="ARBA" id="ARBA00022946"/>
    </source>
</evidence>
<dbReference type="EMBL" id="LJUJ01000005">
    <property type="protein sequence ID" value="KPK64190.1"/>
    <property type="molecule type" value="Genomic_DNA"/>
</dbReference>
<evidence type="ECO:0000256" key="1">
    <source>
        <dbReference type="ARBA" id="ARBA00001947"/>
    </source>
</evidence>
<accession>A0A0S8FUE3</accession>
<evidence type="ECO:0000256" key="8">
    <source>
        <dbReference type="ARBA" id="ARBA00022989"/>
    </source>
</evidence>
<evidence type="ECO:0000313" key="12">
    <source>
        <dbReference type="EMBL" id="KPK64190.1"/>
    </source>
</evidence>
<feature type="transmembrane region" description="Helical" evidence="10">
    <location>
        <begin position="130"/>
        <end position="147"/>
    </location>
</feature>